<organism evidence="4 5">
    <name type="scientific">Tieghemostelium lacteum</name>
    <name type="common">Slime mold</name>
    <name type="synonym">Dictyostelium lacteum</name>
    <dbReference type="NCBI Taxonomy" id="361077"/>
    <lineage>
        <taxon>Eukaryota</taxon>
        <taxon>Amoebozoa</taxon>
        <taxon>Evosea</taxon>
        <taxon>Eumycetozoa</taxon>
        <taxon>Dictyostelia</taxon>
        <taxon>Dictyosteliales</taxon>
        <taxon>Raperosteliaceae</taxon>
        <taxon>Tieghemostelium</taxon>
    </lineage>
</organism>
<feature type="compositionally biased region" description="Low complexity" evidence="2">
    <location>
        <begin position="303"/>
        <end position="319"/>
    </location>
</feature>
<dbReference type="AlphaFoldDB" id="A0A152A6J0"/>
<reference evidence="4 5" key="1">
    <citation type="submission" date="2015-12" db="EMBL/GenBank/DDBJ databases">
        <title>Dictyostelia acquired genes for synthesis and detection of signals that induce cell-type specialization by lateral gene transfer from prokaryotes.</title>
        <authorList>
            <person name="Gloeckner G."/>
            <person name="Schaap P."/>
        </authorList>
    </citation>
    <scope>NUCLEOTIDE SEQUENCE [LARGE SCALE GENOMIC DNA]</scope>
    <source>
        <strain evidence="4 5">TK</strain>
    </source>
</reference>
<dbReference type="SMART" id="SM00233">
    <property type="entry name" value="PH"/>
    <property type="match status" value="1"/>
</dbReference>
<dbReference type="InParanoid" id="A0A152A6J0"/>
<feature type="coiled-coil region" evidence="1">
    <location>
        <begin position="62"/>
        <end position="89"/>
    </location>
</feature>
<feature type="compositionally biased region" description="Basic and acidic residues" evidence="2">
    <location>
        <begin position="368"/>
        <end position="398"/>
    </location>
</feature>
<feature type="region of interest" description="Disordered" evidence="2">
    <location>
        <begin position="644"/>
        <end position="681"/>
    </location>
</feature>
<evidence type="ECO:0000313" key="4">
    <source>
        <dbReference type="EMBL" id="KYR01842.1"/>
    </source>
</evidence>
<dbReference type="EMBL" id="LODT01000006">
    <property type="protein sequence ID" value="KYR01842.1"/>
    <property type="molecule type" value="Genomic_DNA"/>
</dbReference>
<dbReference type="InterPro" id="IPR011993">
    <property type="entry name" value="PH-like_dom_sf"/>
</dbReference>
<feature type="coiled-coil region" evidence="1">
    <location>
        <begin position="508"/>
        <end position="595"/>
    </location>
</feature>
<dbReference type="OrthoDB" id="20661at2759"/>
<keyword evidence="5" id="KW-1185">Reference proteome</keyword>
<dbReference type="PROSITE" id="PS50003">
    <property type="entry name" value="PH_DOMAIN"/>
    <property type="match status" value="1"/>
</dbReference>
<dbReference type="PANTHER" id="PTHR45899:SF2">
    <property type="entry name" value="RHO GTPASE ACTIVATING PROTEIN AT 15B, ISOFORM C"/>
    <property type="match status" value="1"/>
</dbReference>
<feature type="region of interest" description="Disordered" evidence="2">
    <location>
        <begin position="342"/>
        <end position="398"/>
    </location>
</feature>
<dbReference type="PANTHER" id="PTHR45899">
    <property type="entry name" value="RHO GTPASE ACTIVATING PROTEIN AT 15B, ISOFORM C"/>
    <property type="match status" value="1"/>
</dbReference>
<gene>
    <name evidence="4" type="ORF">DLAC_01859</name>
</gene>
<dbReference type="InterPro" id="IPR052227">
    <property type="entry name" value="Arf-Rho-GAP_ANK-PH_domain"/>
</dbReference>
<feature type="compositionally biased region" description="Basic and acidic residues" evidence="2">
    <location>
        <begin position="644"/>
        <end position="670"/>
    </location>
</feature>
<evidence type="ECO:0000259" key="3">
    <source>
        <dbReference type="PROSITE" id="PS50003"/>
    </source>
</evidence>
<feature type="compositionally biased region" description="Basic and acidic residues" evidence="2">
    <location>
        <begin position="342"/>
        <end position="360"/>
    </location>
</feature>
<dbReference type="Proteomes" id="UP000076078">
    <property type="component" value="Unassembled WGS sequence"/>
</dbReference>
<feature type="region of interest" description="Disordered" evidence="2">
    <location>
        <begin position="422"/>
        <end position="495"/>
    </location>
</feature>
<dbReference type="GO" id="GO:0005737">
    <property type="term" value="C:cytoplasm"/>
    <property type="evidence" value="ECO:0007669"/>
    <property type="project" value="TreeGrafter"/>
</dbReference>
<dbReference type="GO" id="GO:0005547">
    <property type="term" value="F:phosphatidylinositol-3,4,5-trisphosphate binding"/>
    <property type="evidence" value="ECO:0007669"/>
    <property type="project" value="TreeGrafter"/>
</dbReference>
<sequence>MTSVKSQFADVQSLLDQVHSLVDSGTPSEISKAATILKSILPVYKDLSQNEESKRPENLEILKDIKIRLAEETSRVMAKKEEAKKYQDLSSSNQLKTSKVIELPKPPLLQGYLKKQGEKGLVKGYKKRWFQQKDTKLYYYEKEGDTNSYGFINLPDMLGVKTVDQGFELATPTRIYILQVLKPSDLNYWTEGLKEYKRYYSSLSNNQKFGLTSNSTDIPIGNGGGAGGGGGRPLAQTMSSDYLATHYNQQQKTQEPIKEFNPRRGTMSVVEGQFNNNMTDRDDLDDDDDDDNNSRATAIKKPTNQQQSSMSSSYTPTSSIDEGLKKREEELRKRFLDQKLQEEQAEKQRQQEEDKKKQEQEQQLQLQRQKDEQARLQKEQKDREQEDFKKQEDEREKQRMLVIQQQEEEIKKRLSMQVETQSVVGSSSPVLSSSVNTTTTFPSNVTTSPSRPQSMLLSSPPLTSTTTVPESNNTTSTSTSTSTSTTTTNNSNNSNSLIDLDMIRNKIEEDLKKKFLQQQDEILEIERQRRNDLENEIKRVKEMLSKSQSESKPSESFQIDLQMGNEEIERLKKELSYTKQQLSTVEKQNQELSQKKQEKFHGEYKWVEEITNRDKTIITLRANVRDLDESSKLNENAVQSIKRENEMLREETEKKDRYLTELMDKNKDTSGKNNSSRRGSMDVNKLKDALSAHQSQNSFLMAEIQRLENDSQLRLEIKSQQIEDLQRQLEECINQFHTFRSFLLGNSNPKDYFDKVDKENLDLKKEYFQSLAVSIKLHRAREGDNANIDIRSLYEEATKENIYYKNWPEWITRTIEQKKNNFLFCLFK</sequence>
<feature type="domain" description="PH" evidence="3">
    <location>
        <begin position="106"/>
        <end position="198"/>
    </location>
</feature>
<keyword evidence="1" id="KW-0175">Coiled coil</keyword>
<protein>
    <submittedName>
        <fullName evidence="4">Pleckstrin (PH) domain-containing protein</fullName>
    </submittedName>
</protein>
<dbReference type="InterPro" id="IPR033931">
    <property type="entry name" value="PDK1-typ_PH"/>
</dbReference>
<evidence type="ECO:0000256" key="2">
    <source>
        <dbReference type="SAM" id="MobiDB-lite"/>
    </source>
</evidence>
<dbReference type="Gene3D" id="2.30.29.30">
    <property type="entry name" value="Pleckstrin-homology domain (PH domain)/Phosphotyrosine-binding domain (PTB)"/>
    <property type="match status" value="1"/>
</dbReference>
<name>A0A152A6J0_TIELA</name>
<dbReference type="SUPFAM" id="SSF50729">
    <property type="entry name" value="PH domain-like"/>
    <property type="match status" value="1"/>
</dbReference>
<feature type="compositionally biased region" description="Acidic residues" evidence="2">
    <location>
        <begin position="282"/>
        <end position="291"/>
    </location>
</feature>
<evidence type="ECO:0000256" key="1">
    <source>
        <dbReference type="SAM" id="Coils"/>
    </source>
</evidence>
<dbReference type="OMA" id="DTKLYYY"/>
<proteinExistence type="predicted"/>
<feature type="region of interest" description="Disordered" evidence="2">
    <location>
        <begin position="275"/>
        <end position="323"/>
    </location>
</feature>
<comment type="caution">
    <text evidence="4">The sequence shown here is derived from an EMBL/GenBank/DDBJ whole genome shotgun (WGS) entry which is preliminary data.</text>
</comment>
<evidence type="ECO:0000313" key="5">
    <source>
        <dbReference type="Proteomes" id="UP000076078"/>
    </source>
</evidence>
<dbReference type="Pfam" id="PF14593">
    <property type="entry name" value="PH_3"/>
    <property type="match status" value="1"/>
</dbReference>
<accession>A0A152A6J0</accession>
<dbReference type="InterPro" id="IPR001849">
    <property type="entry name" value="PH_domain"/>
</dbReference>
<dbReference type="STRING" id="361077.A0A152A6J0"/>
<dbReference type="FunCoup" id="A0A152A6J0">
    <property type="interactions" value="24"/>
</dbReference>